<dbReference type="Proteomes" id="UP001549257">
    <property type="component" value="Unassembled WGS sequence"/>
</dbReference>
<keyword evidence="2" id="KW-1133">Transmembrane helix</keyword>
<dbReference type="EMBL" id="JBEPSJ010000004">
    <property type="protein sequence ID" value="MET4583668.1"/>
    <property type="molecule type" value="Genomic_DNA"/>
</dbReference>
<feature type="transmembrane region" description="Helical" evidence="2">
    <location>
        <begin position="39"/>
        <end position="63"/>
    </location>
</feature>
<keyword evidence="2" id="KW-0472">Membrane</keyword>
<dbReference type="InterPro" id="IPR021202">
    <property type="entry name" value="Rv3654c-like"/>
</dbReference>
<keyword evidence="2" id="KW-0812">Transmembrane</keyword>
<accession>A0ABV2QS41</accession>
<comment type="caution">
    <text evidence="3">The sequence shown here is derived from an EMBL/GenBank/DDBJ whole genome shotgun (WGS) entry which is preliminary data.</text>
</comment>
<protein>
    <submittedName>
        <fullName evidence="3">Secretion/DNA translocation related TadE-like protein</fullName>
    </submittedName>
</protein>
<evidence type="ECO:0000313" key="3">
    <source>
        <dbReference type="EMBL" id="MET4583668.1"/>
    </source>
</evidence>
<evidence type="ECO:0000313" key="4">
    <source>
        <dbReference type="Proteomes" id="UP001549257"/>
    </source>
</evidence>
<dbReference type="NCBIfam" id="TIGR03816">
    <property type="entry name" value="tadE_like_DECH"/>
    <property type="match status" value="1"/>
</dbReference>
<dbReference type="RefSeq" id="WP_354025835.1">
    <property type="nucleotide sequence ID" value="NZ_JBEPSJ010000004.1"/>
</dbReference>
<name>A0ABV2QS41_9MICO</name>
<evidence type="ECO:0000256" key="2">
    <source>
        <dbReference type="SAM" id="Phobius"/>
    </source>
</evidence>
<proteinExistence type="predicted"/>
<reference evidence="3 4" key="1">
    <citation type="submission" date="2024-06" db="EMBL/GenBank/DDBJ databases">
        <title>Sorghum-associated microbial communities from plants grown in Nebraska, USA.</title>
        <authorList>
            <person name="Schachtman D."/>
        </authorList>
    </citation>
    <scope>NUCLEOTIDE SEQUENCE [LARGE SCALE GENOMIC DNA]</scope>
    <source>
        <strain evidence="3 4">2857</strain>
    </source>
</reference>
<organism evidence="3 4">
    <name type="scientific">Conyzicola nivalis</name>
    <dbReference type="NCBI Taxonomy" id="1477021"/>
    <lineage>
        <taxon>Bacteria</taxon>
        <taxon>Bacillati</taxon>
        <taxon>Actinomycetota</taxon>
        <taxon>Actinomycetes</taxon>
        <taxon>Micrococcales</taxon>
        <taxon>Microbacteriaceae</taxon>
        <taxon>Conyzicola</taxon>
    </lineage>
</organism>
<feature type="region of interest" description="Disordered" evidence="1">
    <location>
        <begin position="1"/>
        <end position="30"/>
    </location>
</feature>
<evidence type="ECO:0000256" key="1">
    <source>
        <dbReference type="SAM" id="MobiDB-lite"/>
    </source>
</evidence>
<feature type="compositionally biased region" description="Low complexity" evidence="1">
    <location>
        <begin position="1"/>
        <end position="14"/>
    </location>
</feature>
<keyword evidence="4" id="KW-1185">Reference proteome</keyword>
<gene>
    <name evidence="3" type="ORF">ABIE21_003194</name>
</gene>
<sequence>MSRETGGAATGATRRAVERRRAVSRGRGPRWRGDGGAGAVLGVALVAVVVCVTAMALPLYAVLVARQALAGAADAAALAAADVRVGILPGEPCAVAGAVAVANGADLSGCVIDGLVVTVAVSGTVAGFAVGVSATAGPPGTAALSGVE</sequence>